<name>A0A662Z1Y1_9STAP</name>
<dbReference type="PIRSF" id="PIRSF037260">
    <property type="entry name" value="UPF0223"/>
    <property type="match status" value="1"/>
</dbReference>
<dbReference type="Gene3D" id="1.10.220.80">
    <property type="entry name" value="BH2638-like"/>
    <property type="match status" value="1"/>
</dbReference>
<dbReference type="Proteomes" id="UP000763505">
    <property type="component" value="Unassembled WGS sequence"/>
</dbReference>
<dbReference type="Proteomes" id="UP000243605">
    <property type="component" value="Unassembled WGS sequence"/>
</dbReference>
<dbReference type="OrthoDB" id="1649074at2"/>
<dbReference type="RefSeq" id="WP_091472614.1">
    <property type="nucleotide sequence ID" value="NZ_FOIT01000001.1"/>
</dbReference>
<evidence type="ECO:0000313" key="3">
    <source>
        <dbReference type="Proteomes" id="UP000243605"/>
    </source>
</evidence>
<evidence type="ECO:0000313" key="2">
    <source>
        <dbReference type="EMBL" id="SEV80113.1"/>
    </source>
</evidence>
<gene>
    <name evidence="1" type="ORF">K8V35_06170</name>
    <name evidence="2" type="ORF">SAMN05192557_0057</name>
</gene>
<reference evidence="2 3" key="1">
    <citation type="submission" date="2016-10" db="EMBL/GenBank/DDBJ databases">
        <authorList>
            <person name="Varghese N."/>
            <person name="Submissions S."/>
        </authorList>
    </citation>
    <scope>NUCLEOTIDE SEQUENCE [LARGE SCALE GENOMIC DNA]</scope>
    <source>
        <strain evidence="2 3">IBRC-M10081</strain>
    </source>
</reference>
<dbReference type="InterPro" id="IPR023324">
    <property type="entry name" value="BH2638-like_sf"/>
</dbReference>
<reference evidence="1" key="2">
    <citation type="journal article" date="2021" name="PeerJ">
        <title>Extensive microbial diversity within the chicken gut microbiome revealed by metagenomics and culture.</title>
        <authorList>
            <person name="Gilroy R."/>
            <person name="Ravi A."/>
            <person name="Getino M."/>
            <person name="Pursley I."/>
            <person name="Horton D.L."/>
            <person name="Alikhan N.F."/>
            <person name="Baker D."/>
            <person name="Gharbi K."/>
            <person name="Hall N."/>
            <person name="Watson M."/>
            <person name="Adriaenssens E.M."/>
            <person name="Foster-Nyarko E."/>
            <person name="Jarju S."/>
            <person name="Secka A."/>
            <person name="Antonio M."/>
            <person name="Oren A."/>
            <person name="Chaudhuri R.R."/>
            <person name="La Ragione R."/>
            <person name="Hildebrand F."/>
            <person name="Pallen M.J."/>
        </authorList>
    </citation>
    <scope>NUCLEOTIDE SEQUENCE</scope>
    <source>
        <strain evidence="1">6019</strain>
    </source>
</reference>
<dbReference type="EMBL" id="DYYI01000070">
    <property type="protein sequence ID" value="HJE19919.1"/>
    <property type="molecule type" value="Genomic_DNA"/>
</dbReference>
<proteinExistence type="predicted"/>
<dbReference type="EMBL" id="FOIT01000001">
    <property type="protein sequence ID" value="SEV80113.1"/>
    <property type="molecule type" value="Genomic_DNA"/>
</dbReference>
<dbReference type="Pfam" id="PF05256">
    <property type="entry name" value="UPF0223"/>
    <property type="match status" value="1"/>
</dbReference>
<organism evidence="2 3">
    <name type="scientific">Aliicoccus persicus</name>
    <dbReference type="NCBI Taxonomy" id="930138"/>
    <lineage>
        <taxon>Bacteria</taxon>
        <taxon>Bacillati</taxon>
        <taxon>Bacillota</taxon>
        <taxon>Bacilli</taxon>
        <taxon>Bacillales</taxon>
        <taxon>Staphylococcaceae</taxon>
        <taxon>Aliicoccus</taxon>
    </lineage>
</organism>
<dbReference type="SUPFAM" id="SSF158504">
    <property type="entry name" value="BH2638-like"/>
    <property type="match status" value="1"/>
</dbReference>
<keyword evidence="3" id="KW-1185">Reference proteome</keyword>
<accession>A0A662Z1Y1</accession>
<dbReference type="AlphaFoldDB" id="A0A662Z1Y1"/>
<sequence>MSEKEYSYPLDLDWSTDEIVDVTEFFVAVEQAFEGDGVRRGELAARYQAFKRVVPGKSEEKTLFKEFKSRSGLESYDVVKQLKEVEDDQAIIRG</sequence>
<evidence type="ECO:0000313" key="1">
    <source>
        <dbReference type="EMBL" id="HJE19919.1"/>
    </source>
</evidence>
<dbReference type="InterPro" id="IPR007920">
    <property type="entry name" value="UPF0223"/>
</dbReference>
<reference evidence="1" key="3">
    <citation type="submission" date="2021-09" db="EMBL/GenBank/DDBJ databases">
        <authorList>
            <person name="Gilroy R."/>
        </authorList>
    </citation>
    <scope>NUCLEOTIDE SEQUENCE</scope>
    <source>
        <strain evidence="1">6019</strain>
    </source>
</reference>
<protein>
    <submittedName>
        <fullName evidence="1">UPF0223 family protein</fullName>
    </submittedName>
</protein>
<dbReference type="NCBIfam" id="NF003353">
    <property type="entry name" value="PRK04387.1"/>
    <property type="match status" value="1"/>
</dbReference>